<accession>A0ABV5WKX7</accession>
<keyword evidence="4" id="KW-1185">Reference proteome</keyword>
<dbReference type="PROSITE" id="PS50975">
    <property type="entry name" value="ATP_GRASP"/>
    <property type="match status" value="1"/>
</dbReference>
<evidence type="ECO:0000313" key="4">
    <source>
        <dbReference type="Proteomes" id="UP001589609"/>
    </source>
</evidence>
<dbReference type="InterPro" id="IPR011761">
    <property type="entry name" value="ATP-grasp"/>
</dbReference>
<dbReference type="PANTHER" id="PTHR21621">
    <property type="entry name" value="RIBOSOMAL PROTEIN S6 MODIFICATION PROTEIN"/>
    <property type="match status" value="1"/>
</dbReference>
<dbReference type="SUPFAM" id="SSF56059">
    <property type="entry name" value="Glutathione synthetase ATP-binding domain-like"/>
    <property type="match status" value="1"/>
</dbReference>
<evidence type="ECO:0000313" key="3">
    <source>
        <dbReference type="EMBL" id="MFB9761068.1"/>
    </source>
</evidence>
<dbReference type="EMBL" id="JBHMAF010000187">
    <property type="protein sequence ID" value="MFB9761068.1"/>
    <property type="molecule type" value="Genomic_DNA"/>
</dbReference>
<protein>
    <submittedName>
        <fullName evidence="3">YheC/YheD family protein</fullName>
    </submittedName>
</protein>
<proteinExistence type="predicted"/>
<sequence length="457" mass="52396">MFSTTTVRITEGSLIENNQTIALSKRLAKLWMIEQNDTITLFFGLTSVTVNITSIGEKENAILCSKELLAILKIPGEYELHCSYLPSQKALHLGPVIAIITEIKEQSYPVSFGSLSSFCEEFALLSEQSACFCYITSLSLWKGEEVWGYRYEDGHWKKEQMPFPNVVHNRIHSRKTEQSTVFSSWLQTLKTYHIPHFNDRFLNKWEVYEALEQFAYLQPYIPCTFLFDNKQVLEKALALYDCVFIKPAYGSQGRKIFKVTRTEHEYTLNYTTFSGDIHTSYTSVDSLFAALKPYIGHRPYIVQQGVTLYTYEERPVDFRILCHKTEQNQWKLTSAVARVSSPNEFVSNIAMGGEIYKFDEVLQFAFSQKQVRHLKKLLSELALETARCLGQSYDGLYGELGIDLGLDKDGNPWLIEVNSKPSKNMLPTAIPTPIRPSVRSVLQYCCLIAQQPYKEES</sequence>
<dbReference type="Proteomes" id="UP001589609">
    <property type="component" value="Unassembled WGS sequence"/>
</dbReference>
<name>A0ABV5WKX7_9BACI</name>
<dbReference type="Pfam" id="PF14398">
    <property type="entry name" value="ATPgrasp_YheCD"/>
    <property type="match status" value="1"/>
</dbReference>
<dbReference type="InterPro" id="IPR026838">
    <property type="entry name" value="YheC/D"/>
</dbReference>
<evidence type="ECO:0000259" key="2">
    <source>
        <dbReference type="PROSITE" id="PS50975"/>
    </source>
</evidence>
<feature type="domain" description="ATP-grasp" evidence="2">
    <location>
        <begin position="378"/>
        <end position="443"/>
    </location>
</feature>
<dbReference type="RefSeq" id="WP_129726589.1">
    <property type="nucleotide sequence ID" value="NZ_JBHMAF010000187.1"/>
</dbReference>
<dbReference type="Gene3D" id="3.30.470.20">
    <property type="entry name" value="ATP-grasp fold, B domain"/>
    <property type="match status" value="1"/>
</dbReference>
<gene>
    <name evidence="3" type="ORF">ACFFMS_22715</name>
</gene>
<keyword evidence="1" id="KW-0067">ATP-binding</keyword>
<reference evidence="3 4" key="1">
    <citation type="submission" date="2024-09" db="EMBL/GenBank/DDBJ databases">
        <authorList>
            <person name="Sun Q."/>
            <person name="Mori K."/>
        </authorList>
    </citation>
    <scope>NUCLEOTIDE SEQUENCE [LARGE SCALE GENOMIC DNA]</scope>
    <source>
        <strain evidence="3 4">JCM 11201</strain>
    </source>
</reference>
<organism evidence="3 4">
    <name type="scientific">Ectobacillus funiculus</name>
    <dbReference type="NCBI Taxonomy" id="137993"/>
    <lineage>
        <taxon>Bacteria</taxon>
        <taxon>Bacillati</taxon>
        <taxon>Bacillota</taxon>
        <taxon>Bacilli</taxon>
        <taxon>Bacillales</taxon>
        <taxon>Bacillaceae</taxon>
        <taxon>Ectobacillus</taxon>
    </lineage>
</organism>
<comment type="caution">
    <text evidence="3">The sequence shown here is derived from an EMBL/GenBank/DDBJ whole genome shotgun (WGS) entry which is preliminary data.</text>
</comment>
<dbReference type="PANTHER" id="PTHR21621:SF0">
    <property type="entry name" value="BETA-CITRYLGLUTAMATE SYNTHASE B-RELATED"/>
    <property type="match status" value="1"/>
</dbReference>
<evidence type="ECO:0000256" key="1">
    <source>
        <dbReference type="PROSITE-ProRule" id="PRU00409"/>
    </source>
</evidence>
<keyword evidence="1" id="KW-0547">Nucleotide-binding</keyword>